<feature type="domain" description="Lipoyl-binding" evidence="10">
    <location>
        <begin position="58"/>
        <end position="140"/>
    </location>
</feature>
<dbReference type="STRING" id="1208921.ST1E_0046"/>
<organism evidence="11 12">
    <name type="scientific">Candidatus Kinetoplastidibacterium galati TCC219</name>
    <dbReference type="NCBI Taxonomy" id="1208921"/>
    <lineage>
        <taxon>Bacteria</taxon>
        <taxon>Pseudomonadati</taxon>
        <taxon>Pseudomonadota</taxon>
        <taxon>Betaproteobacteria</taxon>
        <taxon>Candidatus Kinetoplastidibacterium</taxon>
    </lineage>
</organism>
<dbReference type="OrthoDB" id="9811735at2"/>
<dbReference type="UniPathway" id="UPA00094"/>
<gene>
    <name evidence="11" type="ORF">ST1E_0046</name>
</gene>
<evidence type="ECO:0000256" key="4">
    <source>
        <dbReference type="ARBA" id="ARBA00022516"/>
    </source>
</evidence>
<dbReference type="EMBL" id="CP003806">
    <property type="protein sequence ID" value="AGF49316.1"/>
    <property type="molecule type" value="Genomic_DNA"/>
</dbReference>
<evidence type="ECO:0000313" key="12">
    <source>
        <dbReference type="Proteomes" id="UP000011658"/>
    </source>
</evidence>
<keyword evidence="12" id="KW-1185">Reference proteome</keyword>
<dbReference type="InterPro" id="IPR000089">
    <property type="entry name" value="Biotin_lipoyl"/>
</dbReference>
<dbReference type="AlphaFoldDB" id="M1LZ28"/>
<dbReference type="Pfam" id="PF00364">
    <property type="entry name" value="Biotin_lipoyl"/>
    <property type="match status" value="1"/>
</dbReference>
<dbReference type="Proteomes" id="UP000011658">
    <property type="component" value="Chromosome"/>
</dbReference>
<dbReference type="GO" id="GO:0009317">
    <property type="term" value="C:acetyl-CoA carboxylase complex"/>
    <property type="evidence" value="ECO:0007669"/>
    <property type="project" value="InterPro"/>
</dbReference>
<dbReference type="FunFam" id="2.40.50.100:FF:000003">
    <property type="entry name" value="Acetyl-CoA carboxylase biotin carboxyl carrier protein"/>
    <property type="match status" value="1"/>
</dbReference>
<evidence type="ECO:0000259" key="10">
    <source>
        <dbReference type="PROSITE" id="PS50968"/>
    </source>
</evidence>
<comment type="pathway">
    <text evidence="2 9">Lipid metabolism; fatty acid biosynthesis.</text>
</comment>
<dbReference type="InterPro" id="IPR050709">
    <property type="entry name" value="Biotin_Carboxyl_Carrier/Decarb"/>
</dbReference>
<dbReference type="CDD" id="cd06850">
    <property type="entry name" value="biotinyl_domain"/>
    <property type="match status" value="1"/>
</dbReference>
<dbReference type="SUPFAM" id="SSF51230">
    <property type="entry name" value="Single hybrid motif"/>
    <property type="match status" value="1"/>
</dbReference>
<dbReference type="NCBIfam" id="TIGR00531">
    <property type="entry name" value="BCCP"/>
    <property type="match status" value="1"/>
</dbReference>
<evidence type="ECO:0000256" key="9">
    <source>
        <dbReference type="RuleBase" id="RU364072"/>
    </source>
</evidence>
<evidence type="ECO:0000256" key="7">
    <source>
        <dbReference type="ARBA" id="ARBA00023160"/>
    </source>
</evidence>
<dbReference type="PROSITE" id="PS00188">
    <property type="entry name" value="BIOTIN"/>
    <property type="match status" value="1"/>
</dbReference>
<keyword evidence="6 9" id="KW-0443">Lipid metabolism</keyword>
<evidence type="ECO:0000256" key="5">
    <source>
        <dbReference type="ARBA" id="ARBA00022832"/>
    </source>
</evidence>
<accession>M1LZ28</accession>
<sequence>MDFEKIKKLIDLVAESDITEFEITEGDGRVRIVKSSSSNNHTSPVTDLVGSTEKKVDNVVIDNSHIVRAPMVGTFYRSSSPGNPPFVDIGQVVKEGDQLCIIEAMKLLNEVEADKSGVIKAILVDNGEPVEYGQHLFIID</sequence>
<dbReference type="eggNOG" id="COG0511">
    <property type="taxonomic scope" value="Bacteria"/>
</dbReference>
<evidence type="ECO:0000256" key="2">
    <source>
        <dbReference type="ARBA" id="ARBA00005194"/>
    </source>
</evidence>
<keyword evidence="5 9" id="KW-0276">Fatty acid metabolism</keyword>
<dbReference type="PRINTS" id="PR01071">
    <property type="entry name" value="ACOABIOTINCC"/>
</dbReference>
<keyword evidence="8 9" id="KW-0092">Biotin</keyword>
<evidence type="ECO:0000256" key="6">
    <source>
        <dbReference type="ARBA" id="ARBA00023098"/>
    </source>
</evidence>
<reference evidence="11 12" key="1">
    <citation type="journal article" date="2013" name="Genome Biol. Evol.">
        <title>Genome evolution and phylogenomic analysis of candidatus kinetoplastibacterium, the betaproteobacterial endosymbionts of strigomonas and angomonas.</title>
        <authorList>
            <person name="Alves J.M."/>
            <person name="Serrano M.G."/>
            <person name="Maia da Silva F."/>
            <person name="Voegtly L.J."/>
            <person name="Matveyev A.V."/>
            <person name="Teixeira M.M."/>
            <person name="Camargo E.P."/>
            <person name="Buck G.A."/>
        </authorList>
    </citation>
    <scope>NUCLEOTIDE SEQUENCE [LARGE SCALE GENOMIC DNA]</scope>
    <source>
        <strain evidence="11 12">TCC219</strain>
    </source>
</reference>
<dbReference type="PANTHER" id="PTHR45266:SF3">
    <property type="entry name" value="OXALOACETATE DECARBOXYLASE ALPHA CHAIN"/>
    <property type="match status" value="1"/>
</dbReference>
<dbReference type="InterPro" id="IPR011053">
    <property type="entry name" value="Single_hybrid_motif"/>
</dbReference>
<proteinExistence type="predicted"/>
<dbReference type="PROSITE" id="PS50968">
    <property type="entry name" value="BIOTINYL_LIPOYL"/>
    <property type="match status" value="1"/>
</dbReference>
<evidence type="ECO:0000256" key="3">
    <source>
        <dbReference type="ARBA" id="ARBA00017562"/>
    </source>
</evidence>
<name>M1LZ28_9PROT</name>
<evidence type="ECO:0000256" key="1">
    <source>
        <dbReference type="ARBA" id="ARBA00003761"/>
    </source>
</evidence>
<evidence type="ECO:0000313" key="11">
    <source>
        <dbReference type="EMBL" id="AGF49316.1"/>
    </source>
</evidence>
<dbReference type="Gene3D" id="2.40.50.100">
    <property type="match status" value="1"/>
</dbReference>
<comment type="function">
    <text evidence="1 9">This protein is a component of the acetyl coenzyme A carboxylase complex; first, biotin carboxylase catalyzes the carboxylation of the carrier protein and then the transcarboxylase transfers the carboxyl group to form malonyl-CoA.</text>
</comment>
<dbReference type="GO" id="GO:0003989">
    <property type="term" value="F:acetyl-CoA carboxylase activity"/>
    <property type="evidence" value="ECO:0007669"/>
    <property type="project" value="InterPro"/>
</dbReference>
<dbReference type="InterPro" id="IPR001882">
    <property type="entry name" value="Biotin_BS"/>
</dbReference>
<dbReference type="InterPro" id="IPR001249">
    <property type="entry name" value="AcCoA_biotinCC"/>
</dbReference>
<protein>
    <recommendedName>
        <fullName evidence="3 9">Biotin carboxyl carrier protein of acetyl-CoA carboxylase</fullName>
    </recommendedName>
</protein>
<dbReference type="RefSeq" id="WP_015389800.1">
    <property type="nucleotide sequence ID" value="NC_020284.1"/>
</dbReference>
<dbReference type="GO" id="GO:0006633">
    <property type="term" value="P:fatty acid biosynthetic process"/>
    <property type="evidence" value="ECO:0007669"/>
    <property type="project" value="UniProtKB-UniPathway"/>
</dbReference>
<keyword evidence="7 9" id="KW-0275">Fatty acid biosynthesis</keyword>
<dbReference type="PATRIC" id="fig|1208921.3.peg.607"/>
<evidence type="ECO:0000256" key="8">
    <source>
        <dbReference type="ARBA" id="ARBA00023267"/>
    </source>
</evidence>
<dbReference type="KEGG" id="kga:ST1E_0046"/>
<dbReference type="PANTHER" id="PTHR45266">
    <property type="entry name" value="OXALOACETATE DECARBOXYLASE ALPHA CHAIN"/>
    <property type="match status" value="1"/>
</dbReference>
<keyword evidence="4 9" id="KW-0444">Lipid biosynthesis</keyword>
<dbReference type="HOGENOM" id="CLU_016733_3_1_4"/>